<dbReference type="AlphaFoldDB" id="A0A1F5DKQ0"/>
<feature type="transmembrane region" description="Helical" evidence="1">
    <location>
        <begin position="258"/>
        <end position="275"/>
    </location>
</feature>
<protein>
    <recommendedName>
        <fullName evidence="4">Glycosyltransferase RgtA/B/C/D-like domain-containing protein</fullName>
    </recommendedName>
</protein>
<dbReference type="Proteomes" id="UP000176791">
    <property type="component" value="Unassembled WGS sequence"/>
</dbReference>
<reference evidence="2 3" key="1">
    <citation type="journal article" date="2016" name="Nat. Commun.">
        <title>Thousands of microbial genomes shed light on interconnected biogeochemical processes in an aquifer system.</title>
        <authorList>
            <person name="Anantharaman K."/>
            <person name="Brown C.T."/>
            <person name="Hug L.A."/>
            <person name="Sharon I."/>
            <person name="Castelle C.J."/>
            <person name="Probst A.J."/>
            <person name="Thomas B.C."/>
            <person name="Singh A."/>
            <person name="Wilkins M.J."/>
            <person name="Karaoz U."/>
            <person name="Brodie E.L."/>
            <person name="Williams K.H."/>
            <person name="Hubbard S.S."/>
            <person name="Banfield J.F."/>
        </authorList>
    </citation>
    <scope>NUCLEOTIDE SEQUENCE [LARGE SCALE GENOMIC DNA]</scope>
</reference>
<keyword evidence="1" id="KW-0472">Membrane</keyword>
<dbReference type="EMBL" id="MEZN01000040">
    <property type="protein sequence ID" value="OGD55600.1"/>
    <property type="molecule type" value="Genomic_DNA"/>
</dbReference>
<evidence type="ECO:0000256" key="1">
    <source>
        <dbReference type="SAM" id="Phobius"/>
    </source>
</evidence>
<organism evidence="2 3">
    <name type="scientific">Candidatus Beckwithbacteria bacterium RIFCSPHIGHO2_12_FULL_47_17</name>
    <dbReference type="NCBI Taxonomy" id="1797460"/>
    <lineage>
        <taxon>Bacteria</taxon>
        <taxon>Candidatus Beckwithiibacteriota</taxon>
    </lineage>
</organism>
<sequence length="457" mass="51337">MIWLLAWAAFTRLPLILSGIIPFSFDHGRDSLAVLHLIKTLNPVFLGPWTSIPGLFFGPGWYYLLAPAYWLTQGSPLAGPLTMFSLSLIGIILAYKYLGVYEAIILATAPLWLQLATGAANPFPMTLVGLLLVIALKKGWNSLWLGLILGLGFHFSSALAILWLLVIPWLVKPKHWLKLLAGLFITFIPQLLFELKHNFSQTQAVISYFTAGESQSITPGKIAIVTQSIIHELNLAILPDVPWLAGLGVLIIAAGMRLWPKIGALIVIPLIGFWWLHYNPWYAYGLAPLAVVLVGKVLRALPRPIAWIYCLLLLIGSAFRKNPDLLTYKAFLPAKLTAINYIYNQSGGQPFASYHYLPEIYDYAYQYLYIWQAFRGRPLPVEFSYQPNAPAYINEKADLLSRLPSPAGAAQMIFLIIEKPDNVWHYPFESWLKQINFSEVVDKKIIGPELEVWQVTP</sequence>
<feature type="transmembrane region" description="Helical" evidence="1">
    <location>
        <begin position="42"/>
        <end position="65"/>
    </location>
</feature>
<gene>
    <name evidence="2" type="ORF">A3E73_02515</name>
</gene>
<evidence type="ECO:0000313" key="3">
    <source>
        <dbReference type="Proteomes" id="UP000176791"/>
    </source>
</evidence>
<evidence type="ECO:0008006" key="4">
    <source>
        <dbReference type="Google" id="ProtNLM"/>
    </source>
</evidence>
<keyword evidence="1" id="KW-0812">Transmembrane</keyword>
<evidence type="ECO:0000313" key="2">
    <source>
        <dbReference type="EMBL" id="OGD55600.1"/>
    </source>
</evidence>
<keyword evidence="1" id="KW-1133">Transmembrane helix</keyword>
<name>A0A1F5DKQ0_9BACT</name>
<feature type="transmembrane region" description="Helical" evidence="1">
    <location>
        <begin position="111"/>
        <end position="136"/>
    </location>
</feature>
<proteinExistence type="predicted"/>
<accession>A0A1F5DKQ0</accession>
<feature type="transmembrane region" description="Helical" evidence="1">
    <location>
        <begin position="143"/>
        <end position="170"/>
    </location>
</feature>
<feature type="transmembrane region" description="Helical" evidence="1">
    <location>
        <begin position="77"/>
        <end position="99"/>
    </location>
</feature>
<comment type="caution">
    <text evidence="2">The sequence shown here is derived from an EMBL/GenBank/DDBJ whole genome shotgun (WGS) entry which is preliminary data.</text>
</comment>
<dbReference type="STRING" id="1797460.A3E73_02515"/>
<feature type="transmembrane region" description="Helical" evidence="1">
    <location>
        <begin position="305"/>
        <end position="320"/>
    </location>
</feature>